<dbReference type="GO" id="GO:0006103">
    <property type="term" value="P:2-oxoglutarate metabolic process"/>
    <property type="evidence" value="ECO:0007669"/>
    <property type="project" value="TreeGrafter"/>
</dbReference>
<evidence type="ECO:0000256" key="7">
    <source>
        <dbReference type="ARBA" id="ARBA00022723"/>
    </source>
</evidence>
<feature type="binding site" evidence="16">
    <location>
        <begin position="178"/>
        <end position="185"/>
    </location>
    <ligand>
        <name>NAD(+)</name>
        <dbReference type="ChEBI" id="CHEBI:57540"/>
    </ligand>
</feature>
<keyword evidence="11 16" id="KW-0520">NAD</keyword>
<accession>A0A0S4MRX7</accession>
<evidence type="ECO:0000256" key="11">
    <source>
        <dbReference type="ARBA" id="ARBA00023027"/>
    </source>
</evidence>
<feature type="binding site" evidence="16">
    <location>
        <position position="51"/>
    </location>
    <ligand>
        <name>FAD</name>
        <dbReference type="ChEBI" id="CHEBI:57692"/>
    </ligand>
</feature>
<keyword evidence="12" id="KW-1015">Disulfide bond</keyword>
<keyword evidence="10 18" id="KW-0560">Oxidoreductase</keyword>
<dbReference type="SUPFAM" id="SSF55424">
    <property type="entry name" value="FAD/NAD-linked reductases, dimerisation (C-terminal) domain"/>
    <property type="match status" value="1"/>
</dbReference>
<keyword evidence="9" id="KW-0476">Mercury</keyword>
<keyword evidence="6 18" id="KW-0285">Flavoprotein</keyword>
<evidence type="ECO:0000256" key="17">
    <source>
        <dbReference type="PIRSR" id="PIRSR000350-4"/>
    </source>
</evidence>
<dbReference type="GO" id="GO:0050787">
    <property type="term" value="P:detoxification of mercury ion"/>
    <property type="evidence" value="ECO:0007669"/>
    <property type="project" value="InterPro"/>
</dbReference>
<dbReference type="InterPro" id="IPR050151">
    <property type="entry name" value="Class-I_Pyr_Nuc-Dis_Oxidored"/>
</dbReference>
<dbReference type="Gene3D" id="3.50.50.60">
    <property type="entry name" value="FAD/NAD(P)-binding domain"/>
    <property type="match status" value="2"/>
</dbReference>
<evidence type="ECO:0000256" key="15">
    <source>
        <dbReference type="ARBA" id="ARBA00048984"/>
    </source>
</evidence>
<dbReference type="OrthoDB" id="9800167at2"/>
<dbReference type="InterPro" id="IPR023753">
    <property type="entry name" value="FAD/NAD-binding_dom"/>
</dbReference>
<evidence type="ECO:0000256" key="8">
    <source>
        <dbReference type="ARBA" id="ARBA00022827"/>
    </source>
</evidence>
<dbReference type="GO" id="GO:0050660">
    <property type="term" value="F:flavin adenine dinucleotide binding"/>
    <property type="evidence" value="ECO:0007669"/>
    <property type="project" value="InterPro"/>
</dbReference>
<evidence type="ECO:0000256" key="4">
    <source>
        <dbReference type="ARBA" id="ARBA00014791"/>
    </source>
</evidence>
<evidence type="ECO:0000313" key="21">
    <source>
        <dbReference type="EMBL" id="CUU01091.1"/>
    </source>
</evidence>
<evidence type="ECO:0000256" key="18">
    <source>
        <dbReference type="RuleBase" id="RU003691"/>
    </source>
</evidence>
<dbReference type="PROSITE" id="PS00076">
    <property type="entry name" value="PYRIDINE_REDOX_1"/>
    <property type="match status" value="1"/>
</dbReference>
<proteinExistence type="inferred from homology"/>
<organism evidence="21 22">
    <name type="scientific">Candidatus Thermokryptus mobilis</name>
    <dbReference type="NCBI Taxonomy" id="1643428"/>
    <lineage>
        <taxon>Bacteria</taxon>
        <taxon>Pseudomonadati</taxon>
        <taxon>Candidatus Kryptoniota</taxon>
        <taxon>Candidatus Thermokryptus</taxon>
    </lineage>
</organism>
<dbReference type="Pfam" id="PF02852">
    <property type="entry name" value="Pyr_redox_dim"/>
    <property type="match status" value="1"/>
</dbReference>
<dbReference type="PIRSF" id="PIRSF000350">
    <property type="entry name" value="Mercury_reductase_MerA"/>
    <property type="match status" value="1"/>
</dbReference>
<keyword evidence="16" id="KW-0547">Nucleotide-binding</keyword>
<dbReference type="Gene3D" id="3.30.390.30">
    <property type="match status" value="1"/>
</dbReference>
<dbReference type="Proteomes" id="UP000320623">
    <property type="component" value="Unassembled WGS sequence"/>
</dbReference>
<dbReference type="FunFam" id="3.30.390.30:FF:000001">
    <property type="entry name" value="Dihydrolipoyl dehydrogenase"/>
    <property type="match status" value="1"/>
</dbReference>
<feature type="binding site" evidence="16">
    <location>
        <position position="117"/>
    </location>
    <ligand>
        <name>FAD</name>
        <dbReference type="ChEBI" id="CHEBI:57692"/>
    </ligand>
</feature>
<dbReference type="InterPro" id="IPR012999">
    <property type="entry name" value="Pyr_OxRdtase_I_AS"/>
</dbReference>
<dbReference type="GO" id="GO:0004148">
    <property type="term" value="F:dihydrolipoyl dehydrogenase (NADH) activity"/>
    <property type="evidence" value="ECO:0007669"/>
    <property type="project" value="TreeGrafter"/>
</dbReference>
<dbReference type="GO" id="GO:0016152">
    <property type="term" value="F:mercury (II) reductase (NADP+) activity"/>
    <property type="evidence" value="ECO:0007669"/>
    <property type="project" value="UniProtKB-EC"/>
</dbReference>
<dbReference type="InterPro" id="IPR001100">
    <property type="entry name" value="Pyr_nuc-diS_OxRdtase"/>
</dbReference>
<dbReference type="SUPFAM" id="SSF51905">
    <property type="entry name" value="FAD/NAD(P)-binding domain"/>
    <property type="match status" value="1"/>
</dbReference>
<reference evidence="22" key="1">
    <citation type="submission" date="2015-11" db="EMBL/GenBank/DDBJ databases">
        <authorList>
            <person name="Varghese N."/>
        </authorList>
    </citation>
    <scope>NUCLEOTIDE SEQUENCE [LARGE SCALE GENOMIC DNA]</scope>
</reference>
<protein>
    <recommendedName>
        <fullName evidence="4">Mercuric reductase</fullName>
        <ecNumber evidence="3">1.16.1.1</ecNumber>
    </recommendedName>
    <alternativeName>
        <fullName evidence="14">Hg(II) reductase</fullName>
    </alternativeName>
</protein>
<evidence type="ECO:0000259" key="20">
    <source>
        <dbReference type="Pfam" id="PF07992"/>
    </source>
</evidence>
<dbReference type="PRINTS" id="PR00411">
    <property type="entry name" value="PNDRDTASEI"/>
</dbReference>
<comment type="similarity">
    <text evidence="1 18">Belongs to the class-I pyridine nucleotide-disulfide oxidoreductase family.</text>
</comment>
<evidence type="ECO:0000313" key="22">
    <source>
        <dbReference type="Proteomes" id="UP000320623"/>
    </source>
</evidence>
<dbReference type="GO" id="GO:0050661">
    <property type="term" value="F:NADP binding"/>
    <property type="evidence" value="ECO:0007669"/>
    <property type="project" value="InterPro"/>
</dbReference>
<keyword evidence="8 16" id="KW-0274">FAD</keyword>
<evidence type="ECO:0000256" key="13">
    <source>
        <dbReference type="ARBA" id="ARBA00023284"/>
    </source>
</evidence>
<dbReference type="InterPro" id="IPR036188">
    <property type="entry name" value="FAD/NAD-bd_sf"/>
</dbReference>
<evidence type="ECO:0000256" key="6">
    <source>
        <dbReference type="ARBA" id="ARBA00022630"/>
    </source>
</evidence>
<evidence type="ECO:0000256" key="14">
    <source>
        <dbReference type="ARBA" id="ARBA00031725"/>
    </source>
</evidence>
<dbReference type="NCBIfam" id="TIGR02053">
    <property type="entry name" value="MerA"/>
    <property type="match status" value="1"/>
</dbReference>
<dbReference type="InterPro" id="IPR016156">
    <property type="entry name" value="FAD/NAD-linked_Rdtase_dimer_sf"/>
</dbReference>
<keyword evidence="7" id="KW-0479">Metal-binding</keyword>
<dbReference type="Pfam" id="PF07992">
    <property type="entry name" value="Pyr_redox_2"/>
    <property type="match status" value="1"/>
</dbReference>
<evidence type="ECO:0000256" key="16">
    <source>
        <dbReference type="PIRSR" id="PIRSR000350-3"/>
    </source>
</evidence>
<evidence type="ECO:0000256" key="9">
    <source>
        <dbReference type="ARBA" id="ARBA00022914"/>
    </source>
</evidence>
<evidence type="ECO:0000256" key="2">
    <source>
        <dbReference type="ARBA" id="ARBA00011738"/>
    </source>
</evidence>
<dbReference type="RefSeq" id="WP_140943966.1">
    <property type="nucleotide sequence ID" value="NZ_FAOO01000001.1"/>
</dbReference>
<sequence>MKKYDLVIIGGGAAGFAAATKANDIGARALIVNSDLPIGGTCVNVGCIPSKVLLEMAYDFSYGKNSRFESLDYKLNGWVDFKRVIEEKDKIVAKIRQRNYIDVVSSFKTVDYVEGKGYIRSPNEISINGEIYWADKIIIATGSSPRVLPLKGIEKVNYLTNRTALSLENLPKSIIVIGAGPLGLEFAQMFAMFGSKVFVIEKEPRILPLEEPEISLALKHLLERWDIEFFTGAEIKEVFQDGKMKILKLKMGEDEFVLKADEILLATGVTPNTSNLGLENAGVEVDGRGFIKVDDTLRTSSKNIWAAGDCIGKMFLETVAAKEGNIAATNALEGKNLKIDYESIPHAVFTFPQVASVGLTEKELMRRLNICACRTVNFSSVPKAIAVKRDEGLIKMVINPRDATVVGVHIVSHDAAEIINSAGIAVKFKLTIYDIIDTTFVFPTFSEALKIASLAFTRDISVMSCCIV</sequence>
<keyword evidence="13 18" id="KW-0676">Redox-active center</keyword>
<dbReference type="EMBL" id="FAOO01000001">
    <property type="protein sequence ID" value="CUU01091.1"/>
    <property type="molecule type" value="Genomic_DNA"/>
</dbReference>
<name>A0A0S4MRX7_9BACT</name>
<feature type="binding site" evidence="16">
    <location>
        <begin position="141"/>
        <end position="143"/>
    </location>
    <ligand>
        <name>FAD</name>
        <dbReference type="ChEBI" id="CHEBI:57692"/>
    </ligand>
</feature>
<feature type="domain" description="Pyridine nucleotide-disulphide oxidoreductase dimerisation" evidence="19">
    <location>
        <begin position="344"/>
        <end position="451"/>
    </location>
</feature>
<dbReference type="STRING" id="1643428.GCA_001442855_00153"/>
<feature type="domain" description="FAD/NAD(P)-binding" evidence="20">
    <location>
        <begin position="4"/>
        <end position="324"/>
    </location>
</feature>
<comment type="subunit">
    <text evidence="2">Homodimer.</text>
</comment>
<comment type="cofactor">
    <cofactor evidence="16">
        <name>FAD</name>
        <dbReference type="ChEBI" id="CHEBI:57692"/>
    </cofactor>
    <text evidence="16">Binds 1 FAD per subunit.</text>
</comment>
<feature type="binding site" evidence="16">
    <location>
        <position position="201"/>
    </location>
    <ligand>
        <name>NAD(+)</name>
        <dbReference type="ChEBI" id="CHEBI:57540"/>
    </ligand>
</feature>
<evidence type="ECO:0000256" key="10">
    <source>
        <dbReference type="ARBA" id="ARBA00023002"/>
    </source>
</evidence>
<dbReference type="PRINTS" id="PR00368">
    <property type="entry name" value="FADPNR"/>
</dbReference>
<gene>
    <name evidence="21" type="ORF">JGI1_00163</name>
</gene>
<comment type="catalytic activity">
    <reaction evidence="15">
        <text>Hg + NADP(+) + H(+) = Hg(2+) + NADPH</text>
        <dbReference type="Rhea" id="RHEA:23856"/>
        <dbReference type="ChEBI" id="CHEBI:15378"/>
        <dbReference type="ChEBI" id="CHEBI:16170"/>
        <dbReference type="ChEBI" id="CHEBI:16793"/>
        <dbReference type="ChEBI" id="CHEBI:57783"/>
        <dbReference type="ChEBI" id="CHEBI:58349"/>
        <dbReference type="EC" id="1.16.1.1"/>
    </reaction>
</comment>
<evidence type="ECO:0000256" key="5">
    <source>
        <dbReference type="ARBA" id="ARBA00022466"/>
    </source>
</evidence>
<feature type="binding site" evidence="16">
    <location>
        <position position="268"/>
    </location>
    <ligand>
        <name>NAD(+)</name>
        <dbReference type="ChEBI" id="CHEBI:57540"/>
    </ligand>
</feature>
<dbReference type="AlphaFoldDB" id="A0A0S4MRX7"/>
<feature type="binding site" evidence="16">
    <location>
        <position position="309"/>
    </location>
    <ligand>
        <name>FAD</name>
        <dbReference type="ChEBI" id="CHEBI:57692"/>
    </ligand>
</feature>
<dbReference type="PANTHER" id="PTHR22912:SF151">
    <property type="entry name" value="DIHYDROLIPOYL DEHYDROGENASE, MITOCHONDRIAL"/>
    <property type="match status" value="1"/>
</dbReference>
<evidence type="ECO:0000256" key="3">
    <source>
        <dbReference type="ARBA" id="ARBA00012661"/>
    </source>
</evidence>
<keyword evidence="22" id="KW-1185">Reference proteome</keyword>
<dbReference type="InterPro" id="IPR004099">
    <property type="entry name" value="Pyr_nucl-diS_OxRdtase_dimer"/>
</dbReference>
<evidence type="ECO:0000256" key="1">
    <source>
        <dbReference type="ARBA" id="ARBA00007532"/>
    </source>
</evidence>
<dbReference type="EC" id="1.16.1.1" evidence="3"/>
<dbReference type="GO" id="GO:0045340">
    <property type="term" value="F:mercury ion binding"/>
    <property type="evidence" value="ECO:0007669"/>
    <property type="project" value="InterPro"/>
</dbReference>
<evidence type="ECO:0000259" key="19">
    <source>
        <dbReference type="Pfam" id="PF02852"/>
    </source>
</evidence>
<dbReference type="InterPro" id="IPR021179">
    <property type="entry name" value="Mercury_reductase_MerA"/>
</dbReference>
<feature type="disulfide bond" description="Redox-active" evidence="17">
    <location>
        <begin position="42"/>
        <end position="47"/>
    </location>
</feature>
<dbReference type="PANTHER" id="PTHR22912">
    <property type="entry name" value="DISULFIDE OXIDOREDUCTASE"/>
    <property type="match status" value="1"/>
</dbReference>
<keyword evidence="5" id="KW-0475">Mercuric resistance</keyword>
<evidence type="ECO:0000256" key="12">
    <source>
        <dbReference type="ARBA" id="ARBA00023157"/>
    </source>
</evidence>